<evidence type="ECO:0000313" key="2">
    <source>
        <dbReference type="Proteomes" id="UP001516400"/>
    </source>
</evidence>
<protein>
    <submittedName>
        <fullName evidence="1">Uncharacterized protein</fullName>
    </submittedName>
</protein>
<organism evidence="1 2">
    <name type="scientific">Cryptolaemus montrouzieri</name>
    <dbReference type="NCBI Taxonomy" id="559131"/>
    <lineage>
        <taxon>Eukaryota</taxon>
        <taxon>Metazoa</taxon>
        <taxon>Ecdysozoa</taxon>
        <taxon>Arthropoda</taxon>
        <taxon>Hexapoda</taxon>
        <taxon>Insecta</taxon>
        <taxon>Pterygota</taxon>
        <taxon>Neoptera</taxon>
        <taxon>Endopterygota</taxon>
        <taxon>Coleoptera</taxon>
        <taxon>Polyphaga</taxon>
        <taxon>Cucujiformia</taxon>
        <taxon>Coccinelloidea</taxon>
        <taxon>Coccinellidae</taxon>
        <taxon>Scymninae</taxon>
        <taxon>Scymnini</taxon>
        <taxon>Cryptolaemus</taxon>
    </lineage>
</organism>
<comment type="caution">
    <text evidence="1">The sequence shown here is derived from an EMBL/GenBank/DDBJ whole genome shotgun (WGS) entry which is preliminary data.</text>
</comment>
<dbReference type="Proteomes" id="UP001516400">
    <property type="component" value="Unassembled WGS sequence"/>
</dbReference>
<evidence type="ECO:0000313" key="1">
    <source>
        <dbReference type="EMBL" id="KAL3276461.1"/>
    </source>
</evidence>
<reference evidence="1 2" key="1">
    <citation type="journal article" date="2021" name="BMC Biol.">
        <title>Horizontally acquired antibacterial genes associated with adaptive radiation of ladybird beetles.</title>
        <authorList>
            <person name="Li H.S."/>
            <person name="Tang X.F."/>
            <person name="Huang Y.H."/>
            <person name="Xu Z.Y."/>
            <person name="Chen M.L."/>
            <person name="Du X.Y."/>
            <person name="Qiu B.Y."/>
            <person name="Chen P.T."/>
            <person name="Zhang W."/>
            <person name="Slipinski A."/>
            <person name="Escalona H.E."/>
            <person name="Waterhouse R.M."/>
            <person name="Zwick A."/>
            <person name="Pang H."/>
        </authorList>
    </citation>
    <scope>NUCLEOTIDE SEQUENCE [LARGE SCALE GENOMIC DNA]</scope>
    <source>
        <strain evidence="1">SYSU2018</strain>
    </source>
</reference>
<proteinExistence type="predicted"/>
<dbReference type="EMBL" id="JABFTP020000103">
    <property type="protein sequence ID" value="KAL3276461.1"/>
    <property type="molecule type" value="Genomic_DNA"/>
</dbReference>
<dbReference type="AlphaFoldDB" id="A0ABD2NE41"/>
<name>A0ABD2NE41_9CUCU</name>
<keyword evidence="2" id="KW-1185">Reference proteome</keyword>
<sequence>MAVQGCIPLFDLYQKAISWFFTNTFGYNTEEVEPEYLRIKQELINKKKATKTRNGEKCLDRNLLLLEFVTKSFRTDSTCLDSSLTSVILLLNDLIADVAATAIEHLTCLFAGTCDGDNLLQLIMDILRPSLQPAISAGIGIIRFIPKLTRCRNDISPYLRMVDAIRENIKKCV</sequence>
<gene>
    <name evidence="1" type="ORF">HHI36_011842</name>
</gene>
<accession>A0ABD2NE41</accession>